<dbReference type="InterPro" id="IPR006315">
    <property type="entry name" value="OM_autotransptr_brl_dom"/>
</dbReference>
<dbReference type="Proteomes" id="UP000237682">
    <property type="component" value="Unassembled WGS sequence"/>
</dbReference>
<organism evidence="7 8">
    <name type="scientific">Labrys okinawensis</name>
    <dbReference type="NCBI Taxonomy" id="346911"/>
    <lineage>
        <taxon>Bacteria</taxon>
        <taxon>Pseudomonadati</taxon>
        <taxon>Pseudomonadota</taxon>
        <taxon>Alphaproteobacteria</taxon>
        <taxon>Hyphomicrobiales</taxon>
        <taxon>Xanthobacteraceae</taxon>
        <taxon>Labrys</taxon>
    </lineage>
</organism>
<reference evidence="7 8" key="1">
    <citation type="submission" date="2018-02" db="EMBL/GenBank/DDBJ databases">
        <title>Whole genome sequencing of endophytic bacterium.</title>
        <authorList>
            <person name="Eedara R."/>
            <person name="Podile A.R."/>
        </authorList>
    </citation>
    <scope>NUCLEOTIDE SEQUENCE [LARGE SCALE GENOMIC DNA]</scope>
    <source>
        <strain evidence="7 8">RP1T</strain>
    </source>
</reference>
<dbReference type="AlphaFoldDB" id="A0A2S9QCC2"/>
<evidence type="ECO:0000313" key="8">
    <source>
        <dbReference type="Proteomes" id="UP000237682"/>
    </source>
</evidence>
<feature type="domain" description="Outer membrane protein beta-barrel" evidence="6">
    <location>
        <begin position="118"/>
        <end position="324"/>
    </location>
</feature>
<name>A0A2S9QCC2_9HYPH</name>
<dbReference type="InterPro" id="IPR027385">
    <property type="entry name" value="Beta-barrel_OMP"/>
</dbReference>
<dbReference type="OrthoDB" id="9815357at2"/>
<sequence length="324" mass="34802">MPQSVIEIVLSLIPSPAPCSCMAVTSRRGQPAWLDAEHEQARPCKAPAKSAAKAVACDGGMQPDIFCLLPICPRLLLSLKVYLRRVYEGDSMRTICFAIAGLSALLCSTSVFAADLAAQAVEPVPPVMTPYNWSGPYVGLHAGYGWGRENDDQSRLFPPISTTPTPAADKFDLSGFIGGAHAGYNYQINDFVIGVEGDIDYSNLNGSAHAIYNGNIARTLKLKTEWQGSARARLGYAFDNILIYATGGLALANAKLSTAGAGSSNTHVGWTVGLGAEYAFTQNWIGRLEVRYSDFNKKSYATPDGRVKADWNQTTVTAGISYKF</sequence>
<keyword evidence="8" id="KW-1185">Reference proteome</keyword>
<protein>
    <recommendedName>
        <fullName evidence="6">Outer membrane protein beta-barrel domain-containing protein</fullName>
    </recommendedName>
</protein>
<comment type="subcellular location">
    <subcellularLocation>
        <location evidence="1">Cell outer membrane</location>
    </subcellularLocation>
</comment>
<accession>A0A2S9QCC2</accession>
<dbReference type="InterPro" id="IPR011250">
    <property type="entry name" value="OMP/PagP_B-barrel"/>
</dbReference>
<evidence type="ECO:0000256" key="2">
    <source>
        <dbReference type="ARBA" id="ARBA00022729"/>
    </source>
</evidence>
<dbReference type="PANTHER" id="PTHR34001">
    <property type="entry name" value="BLL7405 PROTEIN"/>
    <property type="match status" value="1"/>
</dbReference>
<evidence type="ECO:0000259" key="6">
    <source>
        <dbReference type="Pfam" id="PF13505"/>
    </source>
</evidence>
<evidence type="ECO:0000256" key="3">
    <source>
        <dbReference type="ARBA" id="ARBA00023136"/>
    </source>
</evidence>
<evidence type="ECO:0000256" key="5">
    <source>
        <dbReference type="ARBA" id="ARBA00038306"/>
    </source>
</evidence>
<dbReference type="EMBL" id="PUEJ01000005">
    <property type="protein sequence ID" value="PRH86999.1"/>
    <property type="molecule type" value="Genomic_DNA"/>
</dbReference>
<dbReference type="InterPro" id="IPR051692">
    <property type="entry name" value="OMP-like"/>
</dbReference>
<comment type="caution">
    <text evidence="7">The sequence shown here is derived from an EMBL/GenBank/DDBJ whole genome shotgun (WGS) entry which is preliminary data.</text>
</comment>
<evidence type="ECO:0000313" key="7">
    <source>
        <dbReference type="EMBL" id="PRH86999.1"/>
    </source>
</evidence>
<keyword evidence="4" id="KW-0998">Cell outer membrane</keyword>
<dbReference type="Pfam" id="PF13505">
    <property type="entry name" value="OMP_b-brl"/>
    <property type="match status" value="1"/>
</dbReference>
<dbReference type="Gene3D" id="2.40.160.20">
    <property type="match status" value="1"/>
</dbReference>
<evidence type="ECO:0000256" key="1">
    <source>
        <dbReference type="ARBA" id="ARBA00004442"/>
    </source>
</evidence>
<dbReference type="GO" id="GO:0009279">
    <property type="term" value="C:cell outer membrane"/>
    <property type="evidence" value="ECO:0007669"/>
    <property type="project" value="UniProtKB-SubCell"/>
</dbReference>
<gene>
    <name evidence="7" type="ORF">C5L14_14535</name>
</gene>
<dbReference type="SUPFAM" id="SSF56925">
    <property type="entry name" value="OMPA-like"/>
    <property type="match status" value="1"/>
</dbReference>
<dbReference type="PANTHER" id="PTHR34001:SF3">
    <property type="entry name" value="BLL7405 PROTEIN"/>
    <property type="match status" value="1"/>
</dbReference>
<comment type="similarity">
    <text evidence="5">Belongs to the Omp25/RopB family.</text>
</comment>
<keyword evidence="2" id="KW-0732">Signal</keyword>
<proteinExistence type="inferred from homology"/>
<evidence type="ECO:0000256" key="4">
    <source>
        <dbReference type="ARBA" id="ARBA00023237"/>
    </source>
</evidence>
<keyword evidence="3" id="KW-0472">Membrane</keyword>
<dbReference type="NCBIfam" id="TIGR01414">
    <property type="entry name" value="autotrans_barl"/>
    <property type="match status" value="1"/>
</dbReference>